<dbReference type="Proteomes" id="UP000229681">
    <property type="component" value="Unassembled WGS sequence"/>
</dbReference>
<comment type="caution">
    <text evidence="1">The sequence shown here is derived from an EMBL/GenBank/DDBJ whole genome shotgun (WGS) entry which is preliminary data.</text>
</comment>
<dbReference type="InterPro" id="IPR036249">
    <property type="entry name" value="Thioredoxin-like_sf"/>
</dbReference>
<accession>A0A2M8PFY6</accession>
<evidence type="ECO:0000313" key="2">
    <source>
        <dbReference type="Proteomes" id="UP000229681"/>
    </source>
</evidence>
<name>A0A2M8PFY6_9CHLR</name>
<proteinExistence type="predicted"/>
<dbReference type="AlphaFoldDB" id="A0A2M8PFY6"/>
<dbReference type="Gene3D" id="3.40.30.10">
    <property type="entry name" value="Glutaredoxin"/>
    <property type="match status" value="1"/>
</dbReference>
<evidence type="ECO:0000313" key="1">
    <source>
        <dbReference type="EMBL" id="PJF36456.1"/>
    </source>
</evidence>
<gene>
    <name evidence="1" type="ORF">CUN49_05320</name>
</gene>
<sequence length="121" mass="13653">MSQPPKMAPYARHIFICVGDSCDSKARGRKLYKKLKDMLGDLANYESPLRVKRGETPCLGVCSGGVIAVVYPEGVWYHNLDEEKLARIVEEHLRGGKPVEEYVFHRLADNPHAIFPRQAES</sequence>
<dbReference type="CDD" id="cd02980">
    <property type="entry name" value="TRX_Fd_family"/>
    <property type="match status" value="1"/>
</dbReference>
<dbReference type="EMBL" id="PGTM01000052">
    <property type="protein sequence ID" value="PJF36456.1"/>
    <property type="molecule type" value="Genomic_DNA"/>
</dbReference>
<protein>
    <submittedName>
        <fullName evidence="1">Ferredoxin</fullName>
    </submittedName>
</protein>
<dbReference type="SUPFAM" id="SSF52833">
    <property type="entry name" value="Thioredoxin-like"/>
    <property type="match status" value="1"/>
</dbReference>
<reference evidence="1 2" key="1">
    <citation type="submission" date="2017-11" db="EMBL/GenBank/DDBJ databases">
        <title>Evolution of Phototrophy in the Chloroflexi Phylum Driven by Horizontal Gene Transfer.</title>
        <authorList>
            <person name="Ward L.M."/>
            <person name="Hemp J."/>
            <person name="Shih P.M."/>
            <person name="Mcglynn S.E."/>
            <person name="Fischer W."/>
        </authorList>
    </citation>
    <scope>NUCLEOTIDE SEQUENCE [LARGE SCALE GENOMIC DNA]</scope>
    <source>
        <strain evidence="1">JP3_13</strain>
    </source>
</reference>
<organism evidence="1 2">
    <name type="scientific">Candidatus Thermofonsia Clade 1 bacterium</name>
    <dbReference type="NCBI Taxonomy" id="2364210"/>
    <lineage>
        <taxon>Bacteria</taxon>
        <taxon>Bacillati</taxon>
        <taxon>Chloroflexota</taxon>
        <taxon>Candidatus Thermofontia</taxon>
        <taxon>Candidatus Thermofonsia Clade 1</taxon>
    </lineage>
</organism>